<dbReference type="InterPro" id="IPR016162">
    <property type="entry name" value="Ald_DH_N"/>
</dbReference>
<evidence type="ECO:0000313" key="7">
    <source>
        <dbReference type="Proteomes" id="UP000187735"/>
    </source>
</evidence>
<evidence type="ECO:0000256" key="4">
    <source>
        <dbReference type="RuleBase" id="RU003345"/>
    </source>
</evidence>
<evidence type="ECO:0000256" key="2">
    <source>
        <dbReference type="ARBA" id="ARBA00023002"/>
    </source>
</evidence>
<feature type="domain" description="Aldehyde dehydrogenase" evidence="5">
    <location>
        <begin position="22"/>
        <end position="481"/>
    </location>
</feature>
<dbReference type="GO" id="GO:0008802">
    <property type="term" value="F:betaine-aldehyde dehydrogenase (NAD+) activity"/>
    <property type="evidence" value="ECO:0007669"/>
    <property type="project" value="UniProtKB-EC"/>
</dbReference>
<name>A0A1P8WF05_9PLAN</name>
<dbReference type="EC" id="1.2.1.8" evidence="6"/>
<feature type="active site" evidence="3">
    <location>
        <position position="253"/>
    </location>
</feature>
<protein>
    <submittedName>
        <fullName evidence="6">Betaine aldehyde dehydrogenase</fullName>
        <ecNumber evidence="6">1.2.1.8</ecNumber>
    </submittedName>
</protein>
<dbReference type="Proteomes" id="UP000187735">
    <property type="component" value="Chromosome"/>
</dbReference>
<dbReference type="Gene3D" id="3.40.309.10">
    <property type="entry name" value="Aldehyde Dehydrogenase, Chain A, domain 2"/>
    <property type="match status" value="1"/>
</dbReference>
<dbReference type="InterPro" id="IPR016163">
    <property type="entry name" value="Ald_DH_C"/>
</dbReference>
<evidence type="ECO:0000259" key="5">
    <source>
        <dbReference type="Pfam" id="PF00171"/>
    </source>
</evidence>
<dbReference type="RefSeq" id="WP_077024231.1">
    <property type="nucleotide sequence ID" value="NZ_CP017641.1"/>
</dbReference>
<accession>A0A1P8WF05</accession>
<dbReference type="SUPFAM" id="SSF53720">
    <property type="entry name" value="ALDH-like"/>
    <property type="match status" value="1"/>
</dbReference>
<dbReference type="Gene3D" id="3.40.605.10">
    <property type="entry name" value="Aldehyde Dehydrogenase, Chain A, domain 1"/>
    <property type="match status" value="1"/>
</dbReference>
<dbReference type="Pfam" id="PF00171">
    <property type="entry name" value="Aldedh"/>
    <property type="match status" value="1"/>
</dbReference>
<dbReference type="InterPro" id="IPR016161">
    <property type="entry name" value="Ald_DH/histidinol_DH"/>
</dbReference>
<reference evidence="6 7" key="1">
    <citation type="journal article" date="2016" name="Front. Microbiol.">
        <title>Fuerstia marisgermanicae gen. nov., sp. nov., an Unusual Member of the Phylum Planctomycetes from the German Wadden Sea.</title>
        <authorList>
            <person name="Kohn T."/>
            <person name="Heuer A."/>
            <person name="Jogler M."/>
            <person name="Vollmers J."/>
            <person name="Boedeker C."/>
            <person name="Bunk B."/>
            <person name="Rast P."/>
            <person name="Borchert D."/>
            <person name="Glockner I."/>
            <person name="Freese H.M."/>
            <person name="Klenk H.P."/>
            <person name="Overmann J."/>
            <person name="Kaster A.K."/>
            <person name="Rohde M."/>
            <person name="Wiegand S."/>
            <person name="Jogler C."/>
        </authorList>
    </citation>
    <scope>NUCLEOTIDE SEQUENCE [LARGE SCALE GENOMIC DNA]</scope>
    <source>
        <strain evidence="6 7">NH11</strain>
    </source>
</reference>
<evidence type="ECO:0000313" key="6">
    <source>
        <dbReference type="EMBL" id="APZ92630.1"/>
    </source>
</evidence>
<sequence>MTDPTSVLPIIDGVEVTDAGPTSFPVVNPATGSTIASETECDAAAVDRIVTSSQRAFEQKSWQTMAAAERGRLLLKLADLVEEKSDELVDIELQDTGKPISQLRAGEIPLTAAIIRFYAGAADKVEGSIKSGVPSEVLMQLYEPYGVVAGILPWNYPFVNAALKVAPGIAAGNAIVLKPAQETPLGTVAFAKLCTEAGIPPGIVNVVLGSGSKTGQALIEHPAVKKISFTGSTSVGQHIQSTATSQMKMVNLECGGKNAMVVFADADLERAAEAALLSAFVNSGQLCVSCSRLLIEKSVASEFEAMLVERAKKITLGDPKNEDTLIGPMITNGQYEIALKYLAESGGEGRQILCGGGKAEVNGACANGFWLQPTIVSGVKPGMQVHDEEIFGPVLSVVQFESEAEAVRIANSVDYGLSGSVWTRDGSKALRVSKALDTGIVWANTMLAGYPQISLSPHKLSGTGVELGMEGLLAYLKRKSIVIGIDDDAPMGWGLG</sequence>
<keyword evidence="7" id="KW-1185">Reference proteome</keyword>
<evidence type="ECO:0000256" key="1">
    <source>
        <dbReference type="ARBA" id="ARBA00009986"/>
    </source>
</evidence>
<dbReference type="KEGG" id="fmr:Fuma_02241"/>
<comment type="similarity">
    <text evidence="1 4">Belongs to the aldehyde dehydrogenase family.</text>
</comment>
<dbReference type="STRING" id="1891926.Fuma_02241"/>
<dbReference type="AlphaFoldDB" id="A0A1P8WF05"/>
<dbReference type="EMBL" id="CP017641">
    <property type="protein sequence ID" value="APZ92630.1"/>
    <property type="molecule type" value="Genomic_DNA"/>
</dbReference>
<dbReference type="InterPro" id="IPR015590">
    <property type="entry name" value="Aldehyde_DH_dom"/>
</dbReference>
<evidence type="ECO:0000256" key="3">
    <source>
        <dbReference type="PROSITE-ProRule" id="PRU10007"/>
    </source>
</evidence>
<keyword evidence="2 4" id="KW-0560">Oxidoreductase</keyword>
<organism evidence="6 7">
    <name type="scientific">Fuerstiella marisgermanici</name>
    <dbReference type="NCBI Taxonomy" id="1891926"/>
    <lineage>
        <taxon>Bacteria</taxon>
        <taxon>Pseudomonadati</taxon>
        <taxon>Planctomycetota</taxon>
        <taxon>Planctomycetia</taxon>
        <taxon>Planctomycetales</taxon>
        <taxon>Planctomycetaceae</taxon>
        <taxon>Fuerstiella</taxon>
    </lineage>
</organism>
<dbReference type="FunFam" id="3.40.605.10:FF:000001">
    <property type="entry name" value="Aldehyde dehydrogenase 1"/>
    <property type="match status" value="1"/>
</dbReference>
<dbReference type="InterPro" id="IPR029510">
    <property type="entry name" value="Ald_DH_CS_GLU"/>
</dbReference>
<proteinExistence type="inferred from homology"/>
<dbReference type="PROSITE" id="PS00687">
    <property type="entry name" value="ALDEHYDE_DEHYDR_GLU"/>
    <property type="match status" value="1"/>
</dbReference>
<dbReference type="PANTHER" id="PTHR11699">
    <property type="entry name" value="ALDEHYDE DEHYDROGENASE-RELATED"/>
    <property type="match status" value="1"/>
</dbReference>
<dbReference type="OrthoDB" id="4503395at2"/>
<gene>
    <name evidence="6" type="primary">betB_1</name>
    <name evidence="6" type="ORF">Fuma_02241</name>
</gene>
<dbReference type="FunFam" id="3.40.309.10:FF:000012">
    <property type="entry name" value="Betaine aldehyde dehydrogenase"/>
    <property type="match status" value="1"/>
</dbReference>